<accession>A0A8H7UZ87</accession>
<evidence type="ECO:0000313" key="5">
    <source>
        <dbReference type="Proteomes" id="UP000603453"/>
    </source>
</evidence>
<dbReference type="AlphaFoldDB" id="A0A8H7UZ87"/>
<reference evidence="4" key="1">
    <citation type="submission" date="2020-12" db="EMBL/GenBank/DDBJ databases">
        <title>Metabolic potential, ecology and presence of endohyphal bacteria is reflected in genomic diversity of Mucoromycotina.</title>
        <authorList>
            <person name="Muszewska A."/>
            <person name="Okrasinska A."/>
            <person name="Steczkiewicz K."/>
            <person name="Drgas O."/>
            <person name="Orlowska M."/>
            <person name="Perlinska-Lenart U."/>
            <person name="Aleksandrzak-Piekarczyk T."/>
            <person name="Szatraj K."/>
            <person name="Zielenkiewicz U."/>
            <person name="Pilsyk S."/>
            <person name="Malc E."/>
            <person name="Mieczkowski P."/>
            <person name="Kruszewska J.S."/>
            <person name="Biernat P."/>
            <person name="Pawlowska J."/>
        </authorList>
    </citation>
    <scope>NUCLEOTIDE SEQUENCE</scope>
    <source>
        <strain evidence="4">WA0000017839</strain>
    </source>
</reference>
<name>A0A8H7UZ87_9FUNG</name>
<dbReference type="EMBL" id="JAEPRD010000073">
    <property type="protein sequence ID" value="KAG2201275.1"/>
    <property type="molecule type" value="Genomic_DNA"/>
</dbReference>
<evidence type="ECO:0000259" key="3">
    <source>
        <dbReference type="Pfam" id="PF01557"/>
    </source>
</evidence>
<gene>
    <name evidence="4" type="ORF">INT47_006778</name>
</gene>
<dbReference type="InterPro" id="IPR036663">
    <property type="entry name" value="Fumarylacetoacetase_C_sf"/>
</dbReference>
<dbReference type="SUPFAM" id="SSF56529">
    <property type="entry name" value="FAH"/>
    <property type="match status" value="1"/>
</dbReference>
<dbReference type="Gene3D" id="3.90.850.10">
    <property type="entry name" value="Fumarylacetoacetase-like, C-terminal domain"/>
    <property type="match status" value="1"/>
</dbReference>
<dbReference type="GO" id="GO:0018773">
    <property type="term" value="F:acetylpyruvate hydrolase activity"/>
    <property type="evidence" value="ECO:0007669"/>
    <property type="project" value="TreeGrafter"/>
</dbReference>
<evidence type="ECO:0000256" key="1">
    <source>
        <dbReference type="ARBA" id="ARBA00010211"/>
    </source>
</evidence>
<dbReference type="GO" id="GO:0046872">
    <property type="term" value="F:metal ion binding"/>
    <property type="evidence" value="ECO:0007669"/>
    <property type="project" value="UniProtKB-KW"/>
</dbReference>
<dbReference type="FunFam" id="3.90.850.10:FF:000003">
    <property type="entry name" value="Fumarylacetoacetate hydrolase domain-containing 1"/>
    <property type="match status" value="1"/>
</dbReference>
<comment type="similarity">
    <text evidence="1">Belongs to the FAH family.</text>
</comment>
<comment type="caution">
    <text evidence="4">The sequence shown here is derived from an EMBL/GenBank/DDBJ whole genome shotgun (WGS) entry which is preliminary data.</text>
</comment>
<dbReference type="InterPro" id="IPR011234">
    <property type="entry name" value="Fumarylacetoacetase-like_C"/>
</dbReference>
<keyword evidence="5" id="KW-1185">Reference proteome</keyword>
<dbReference type="GO" id="GO:0019752">
    <property type="term" value="P:carboxylic acid metabolic process"/>
    <property type="evidence" value="ECO:0007669"/>
    <property type="project" value="UniProtKB-ARBA"/>
</dbReference>
<evidence type="ECO:0000256" key="2">
    <source>
        <dbReference type="ARBA" id="ARBA00022723"/>
    </source>
</evidence>
<dbReference type="Pfam" id="PF01557">
    <property type="entry name" value="FAA_hydrolase"/>
    <property type="match status" value="1"/>
</dbReference>
<protein>
    <recommendedName>
        <fullName evidence="3">Fumarylacetoacetase-like C-terminal domain-containing protein</fullName>
    </recommendedName>
</protein>
<proteinExistence type="inferred from homology"/>
<evidence type="ECO:0000313" key="4">
    <source>
        <dbReference type="EMBL" id="KAG2201275.1"/>
    </source>
</evidence>
<sequence>MSARTFLTTGKKIVAIGRNFSEHAKELGNAVPKSPFFFLKPTSSYLANGGTIEIPSGCDVHHEIELAVVMGKETRDCPASEAMDSVAGYALAIDCTARNLQNDAKKKGLPWSTAKGFDTFTPISEFIPKDSFTKTDDIDLWLKVNDKFRQQGNTKDMIFNVPSLIEYVSSIMKLEAGDVLLTGTPAGVMSIKDGDVVTGGMKPGKAEKDIITIKFNVADRKGLFKLSE</sequence>
<dbReference type="PANTHER" id="PTHR11820">
    <property type="entry name" value="ACYLPYRUVASE"/>
    <property type="match status" value="1"/>
</dbReference>
<keyword evidence="2" id="KW-0479">Metal-binding</keyword>
<feature type="domain" description="Fumarylacetoacetase-like C-terminal" evidence="3">
    <location>
        <begin position="12"/>
        <end position="201"/>
    </location>
</feature>
<dbReference type="GO" id="GO:0005739">
    <property type="term" value="C:mitochondrion"/>
    <property type="evidence" value="ECO:0007669"/>
    <property type="project" value="TreeGrafter"/>
</dbReference>
<organism evidence="4 5">
    <name type="scientific">Mucor saturninus</name>
    <dbReference type="NCBI Taxonomy" id="64648"/>
    <lineage>
        <taxon>Eukaryota</taxon>
        <taxon>Fungi</taxon>
        <taxon>Fungi incertae sedis</taxon>
        <taxon>Mucoromycota</taxon>
        <taxon>Mucoromycotina</taxon>
        <taxon>Mucoromycetes</taxon>
        <taxon>Mucorales</taxon>
        <taxon>Mucorineae</taxon>
        <taxon>Mucoraceae</taxon>
        <taxon>Mucor</taxon>
    </lineage>
</organism>
<dbReference type="OrthoDB" id="74910at2759"/>
<dbReference type="PANTHER" id="PTHR11820:SF7">
    <property type="entry name" value="ACYLPYRUVASE FAHD1, MITOCHONDRIAL"/>
    <property type="match status" value="1"/>
</dbReference>
<dbReference type="Proteomes" id="UP000603453">
    <property type="component" value="Unassembled WGS sequence"/>
</dbReference>